<dbReference type="Proteomes" id="UP000799772">
    <property type="component" value="Unassembled WGS sequence"/>
</dbReference>
<proteinExistence type="predicted"/>
<comment type="caution">
    <text evidence="4">The sequence shown here is derived from an EMBL/GenBank/DDBJ whole genome shotgun (WGS) entry which is preliminary data.</text>
</comment>
<gene>
    <name evidence="4" type="ORF">NA57DRAFT_75168</name>
</gene>
<dbReference type="CDD" id="cd00067">
    <property type="entry name" value="GAL4"/>
    <property type="match status" value="1"/>
</dbReference>
<reference evidence="4" key="1">
    <citation type="journal article" date="2020" name="Stud. Mycol.">
        <title>101 Dothideomycetes genomes: a test case for predicting lifestyles and emergence of pathogens.</title>
        <authorList>
            <person name="Haridas S."/>
            <person name="Albert R."/>
            <person name="Binder M."/>
            <person name="Bloem J."/>
            <person name="Labutti K."/>
            <person name="Salamov A."/>
            <person name="Andreopoulos B."/>
            <person name="Baker S."/>
            <person name="Barry K."/>
            <person name="Bills G."/>
            <person name="Bluhm B."/>
            <person name="Cannon C."/>
            <person name="Castanera R."/>
            <person name="Culley D."/>
            <person name="Daum C."/>
            <person name="Ezra D."/>
            <person name="Gonzalez J."/>
            <person name="Henrissat B."/>
            <person name="Kuo A."/>
            <person name="Liang C."/>
            <person name="Lipzen A."/>
            <person name="Lutzoni F."/>
            <person name="Magnuson J."/>
            <person name="Mondo S."/>
            <person name="Nolan M."/>
            <person name="Ohm R."/>
            <person name="Pangilinan J."/>
            <person name="Park H.-J."/>
            <person name="Ramirez L."/>
            <person name="Alfaro M."/>
            <person name="Sun H."/>
            <person name="Tritt A."/>
            <person name="Yoshinaga Y."/>
            <person name="Zwiers L.-H."/>
            <person name="Turgeon B."/>
            <person name="Goodwin S."/>
            <person name="Spatafora J."/>
            <person name="Crous P."/>
            <person name="Grigoriev I."/>
        </authorList>
    </citation>
    <scope>NUCLEOTIDE SEQUENCE</scope>
    <source>
        <strain evidence="4">CBS 133067</strain>
    </source>
</reference>
<keyword evidence="1" id="KW-0539">Nucleus</keyword>
<dbReference type="InterPro" id="IPR001138">
    <property type="entry name" value="Zn2Cys6_DnaBD"/>
</dbReference>
<evidence type="ECO:0000313" key="4">
    <source>
        <dbReference type="EMBL" id="KAF2099665.1"/>
    </source>
</evidence>
<protein>
    <recommendedName>
        <fullName evidence="3">Zn(2)-C6 fungal-type domain-containing protein</fullName>
    </recommendedName>
</protein>
<dbReference type="GO" id="GO:0008270">
    <property type="term" value="F:zinc ion binding"/>
    <property type="evidence" value="ECO:0007669"/>
    <property type="project" value="InterPro"/>
</dbReference>
<dbReference type="PROSITE" id="PS00463">
    <property type="entry name" value="ZN2_CY6_FUNGAL_1"/>
    <property type="match status" value="1"/>
</dbReference>
<evidence type="ECO:0000313" key="5">
    <source>
        <dbReference type="Proteomes" id="UP000799772"/>
    </source>
</evidence>
<dbReference type="PANTHER" id="PTHR38111">
    <property type="entry name" value="ZN(2)-C6 FUNGAL-TYPE DOMAIN-CONTAINING PROTEIN-RELATED"/>
    <property type="match status" value="1"/>
</dbReference>
<keyword evidence="5" id="KW-1185">Reference proteome</keyword>
<feature type="domain" description="Zn(2)-C6 fungal-type" evidence="3">
    <location>
        <begin position="9"/>
        <end position="39"/>
    </location>
</feature>
<dbReference type="GO" id="GO:0000981">
    <property type="term" value="F:DNA-binding transcription factor activity, RNA polymerase II-specific"/>
    <property type="evidence" value="ECO:0007669"/>
    <property type="project" value="InterPro"/>
</dbReference>
<sequence length="223" mass="24638">MVAVPRSNGCTTCRAKKVKCDETLPVCKRCQDSGRECAYRDKFTFVDEASKRKKSDTPSDGGDERVSKSPQNSVWLLASESRTESGSLFQKWRRTDAVPDLVATPTLSPGEMRAQKLIACFREGHIGTHMDLLGTWLTWISQRMGVSAALDDAIMLMSSVHNAMMRGRGCSTWIDAKGYLQAVKSLREAIADPGEGYSGETLAAAFILYYLEASLRPSREKKS</sequence>
<name>A0A9P4IDM7_9PEZI</name>
<dbReference type="SUPFAM" id="SSF57701">
    <property type="entry name" value="Zn2/Cys6 DNA-binding domain"/>
    <property type="match status" value="1"/>
</dbReference>
<dbReference type="Gene3D" id="4.10.240.10">
    <property type="entry name" value="Zn(2)-C6 fungal-type DNA-binding domain"/>
    <property type="match status" value="1"/>
</dbReference>
<dbReference type="AlphaFoldDB" id="A0A9P4IDM7"/>
<evidence type="ECO:0000256" key="1">
    <source>
        <dbReference type="ARBA" id="ARBA00023242"/>
    </source>
</evidence>
<dbReference type="PANTHER" id="PTHR38111:SF9">
    <property type="entry name" value="ZN(2)-C6 FUNGAL-TYPE DOMAIN-CONTAINING PROTEIN"/>
    <property type="match status" value="1"/>
</dbReference>
<organism evidence="4 5">
    <name type="scientific">Rhizodiscina lignyota</name>
    <dbReference type="NCBI Taxonomy" id="1504668"/>
    <lineage>
        <taxon>Eukaryota</taxon>
        <taxon>Fungi</taxon>
        <taxon>Dikarya</taxon>
        <taxon>Ascomycota</taxon>
        <taxon>Pezizomycotina</taxon>
        <taxon>Dothideomycetes</taxon>
        <taxon>Pleosporomycetidae</taxon>
        <taxon>Aulographales</taxon>
        <taxon>Rhizodiscinaceae</taxon>
        <taxon>Rhizodiscina</taxon>
    </lineage>
</organism>
<dbReference type="Pfam" id="PF00172">
    <property type="entry name" value="Zn_clus"/>
    <property type="match status" value="1"/>
</dbReference>
<dbReference type="InterPro" id="IPR053178">
    <property type="entry name" value="Osmoadaptation_assoc"/>
</dbReference>
<feature type="region of interest" description="Disordered" evidence="2">
    <location>
        <begin position="50"/>
        <end position="74"/>
    </location>
</feature>
<evidence type="ECO:0000259" key="3">
    <source>
        <dbReference type="PROSITE" id="PS50048"/>
    </source>
</evidence>
<dbReference type="InterPro" id="IPR036864">
    <property type="entry name" value="Zn2-C6_fun-type_DNA-bd_sf"/>
</dbReference>
<dbReference type="OrthoDB" id="3598904at2759"/>
<dbReference type="EMBL" id="ML978125">
    <property type="protein sequence ID" value="KAF2099665.1"/>
    <property type="molecule type" value="Genomic_DNA"/>
</dbReference>
<dbReference type="PROSITE" id="PS50048">
    <property type="entry name" value="ZN2_CY6_FUNGAL_2"/>
    <property type="match status" value="1"/>
</dbReference>
<accession>A0A9P4IDM7</accession>
<evidence type="ECO:0000256" key="2">
    <source>
        <dbReference type="SAM" id="MobiDB-lite"/>
    </source>
</evidence>
<dbReference type="SMART" id="SM00066">
    <property type="entry name" value="GAL4"/>
    <property type="match status" value="1"/>
</dbReference>